<gene>
    <name evidence="1" type="ORF">ACFQPE_09995</name>
</gene>
<evidence type="ECO:0000313" key="2">
    <source>
        <dbReference type="Proteomes" id="UP001596547"/>
    </source>
</evidence>
<dbReference type="AlphaFoldDB" id="A0ABD6AAC3"/>
<dbReference type="Pfam" id="PF07366">
    <property type="entry name" value="SnoaL"/>
    <property type="match status" value="1"/>
</dbReference>
<proteinExistence type="predicted"/>
<dbReference type="Gene3D" id="3.10.450.50">
    <property type="match status" value="1"/>
</dbReference>
<name>A0ABD6AAC3_9EURY</name>
<dbReference type="PANTHER" id="PTHR38436:SF1">
    <property type="entry name" value="ESTER CYCLASE"/>
    <property type="match status" value="1"/>
</dbReference>
<dbReference type="SUPFAM" id="SSF54427">
    <property type="entry name" value="NTF2-like"/>
    <property type="match status" value="1"/>
</dbReference>
<comment type="caution">
    <text evidence="1">The sequence shown here is derived from an EMBL/GenBank/DDBJ whole genome shotgun (WGS) entry which is preliminary data.</text>
</comment>
<dbReference type="GeneID" id="79316220"/>
<dbReference type="RefSeq" id="WP_276303619.1">
    <property type="nucleotide sequence ID" value="NZ_CP119992.1"/>
</dbReference>
<keyword evidence="2" id="KW-1185">Reference proteome</keyword>
<protein>
    <submittedName>
        <fullName evidence="1">Ester cyclase</fullName>
    </submittedName>
</protein>
<reference evidence="1 2" key="1">
    <citation type="journal article" date="2019" name="Int. J. Syst. Evol. Microbiol.">
        <title>The Global Catalogue of Microorganisms (GCM) 10K type strain sequencing project: providing services to taxonomists for standard genome sequencing and annotation.</title>
        <authorList>
            <consortium name="The Broad Institute Genomics Platform"/>
            <consortium name="The Broad Institute Genome Sequencing Center for Infectious Disease"/>
            <person name="Wu L."/>
            <person name="Ma J."/>
        </authorList>
    </citation>
    <scope>NUCLEOTIDE SEQUENCE [LARGE SCALE GENOMIC DNA]</scope>
    <source>
        <strain evidence="1 2">PSR21</strain>
    </source>
</reference>
<sequence>MTVDDSPGSDAREERESRLALVEEHVRHENRHDLNAVMDTFGAAPEYEDTPWHDHHTGRDGVRAYYEGLLRAVPDLHIDVQRRHVTDEHVILEVVIGGTHTGPWRGLPGTGRRVEFPLCAVYSFDERGKLAGERIYYDRATVLRQLGVFHEPDRGIGRLLTPLAHPLTVGRAVWRTVRD</sequence>
<dbReference type="PANTHER" id="PTHR38436">
    <property type="entry name" value="POLYKETIDE CYCLASE SNOAL-LIKE DOMAIN"/>
    <property type="match status" value="1"/>
</dbReference>
<dbReference type="InterPro" id="IPR009959">
    <property type="entry name" value="Cyclase_SnoaL-like"/>
</dbReference>
<dbReference type="Proteomes" id="UP001596547">
    <property type="component" value="Unassembled WGS sequence"/>
</dbReference>
<evidence type="ECO:0000313" key="1">
    <source>
        <dbReference type="EMBL" id="MFC7317126.1"/>
    </source>
</evidence>
<dbReference type="EMBL" id="JBHTBF010000002">
    <property type="protein sequence ID" value="MFC7317126.1"/>
    <property type="molecule type" value="Genomic_DNA"/>
</dbReference>
<organism evidence="1 2">
    <name type="scientific">Halomarina halobia</name>
    <dbReference type="NCBI Taxonomy" id="3033386"/>
    <lineage>
        <taxon>Archaea</taxon>
        <taxon>Methanobacteriati</taxon>
        <taxon>Methanobacteriota</taxon>
        <taxon>Stenosarchaea group</taxon>
        <taxon>Halobacteria</taxon>
        <taxon>Halobacteriales</taxon>
        <taxon>Natronomonadaceae</taxon>
        <taxon>Halomarina</taxon>
    </lineage>
</organism>
<accession>A0ABD6AAC3</accession>
<dbReference type="InterPro" id="IPR032710">
    <property type="entry name" value="NTF2-like_dom_sf"/>
</dbReference>